<name>A0A0A1W4S4_9SPHN</name>
<keyword evidence="3" id="KW-1185">Reference proteome</keyword>
<dbReference type="RefSeq" id="WP_084220575.1">
    <property type="nucleotide sequence ID" value="NZ_BBPI01000034.1"/>
</dbReference>
<comment type="caution">
    <text evidence="2">The sequence shown here is derived from an EMBL/GenBank/DDBJ whole genome shotgun (WGS) entry which is preliminary data.</text>
</comment>
<dbReference type="Gene3D" id="3.40.960.10">
    <property type="entry name" value="VSR Endonuclease"/>
    <property type="match status" value="1"/>
</dbReference>
<evidence type="ECO:0000313" key="3">
    <source>
        <dbReference type="Proteomes" id="UP000032305"/>
    </source>
</evidence>
<dbReference type="PANTHER" id="PTHR38590:SF1">
    <property type="entry name" value="BLL0828 PROTEIN"/>
    <property type="match status" value="1"/>
</dbReference>
<dbReference type="Pfam" id="PF04480">
    <property type="entry name" value="DUF559"/>
    <property type="match status" value="1"/>
</dbReference>
<dbReference type="CDD" id="cd01038">
    <property type="entry name" value="Endonuclease_DUF559"/>
    <property type="match status" value="1"/>
</dbReference>
<dbReference type="InterPro" id="IPR007569">
    <property type="entry name" value="DUF559"/>
</dbReference>
<dbReference type="EMBL" id="BBPI01000034">
    <property type="protein sequence ID" value="GAM00435.1"/>
    <property type="molecule type" value="Genomic_DNA"/>
</dbReference>
<evidence type="ECO:0000313" key="2">
    <source>
        <dbReference type="EMBL" id="GAM00435.1"/>
    </source>
</evidence>
<accession>A0A0A1W4S4</accession>
<dbReference type="eggNOG" id="COG2852">
    <property type="taxonomic scope" value="Bacteria"/>
</dbReference>
<proteinExistence type="predicted"/>
<organism evidence="2 3">
    <name type="scientific">Sphingomonas parapaucimobilis NBRC 15100</name>
    <dbReference type="NCBI Taxonomy" id="1219049"/>
    <lineage>
        <taxon>Bacteria</taxon>
        <taxon>Pseudomonadati</taxon>
        <taxon>Pseudomonadota</taxon>
        <taxon>Alphaproteobacteria</taxon>
        <taxon>Sphingomonadales</taxon>
        <taxon>Sphingomonadaceae</taxon>
        <taxon>Sphingomonas</taxon>
    </lineage>
</organism>
<dbReference type="PANTHER" id="PTHR38590">
    <property type="entry name" value="BLL0828 PROTEIN"/>
    <property type="match status" value="1"/>
</dbReference>
<dbReference type="SUPFAM" id="SSF52980">
    <property type="entry name" value="Restriction endonuclease-like"/>
    <property type="match status" value="1"/>
</dbReference>
<feature type="domain" description="DUF559" evidence="1">
    <location>
        <begin position="10"/>
        <end position="112"/>
    </location>
</feature>
<dbReference type="InterPro" id="IPR011335">
    <property type="entry name" value="Restrct_endonuc-II-like"/>
</dbReference>
<evidence type="ECO:0000259" key="1">
    <source>
        <dbReference type="Pfam" id="PF04480"/>
    </source>
</evidence>
<dbReference type="Proteomes" id="UP000032305">
    <property type="component" value="Unassembled WGS sequence"/>
</dbReference>
<sequence>MLQGGENAGTQARGLRQAMSAPEITLWQVLRHRPGGFKFRRQHPSGPYIADFYCHEARLIIEVDSEAHSRGDRPARDEARDRWFAERGLTTLRITTTDIQKNIDGVTVHILTIAASRCSGED</sequence>
<dbReference type="AlphaFoldDB" id="A0A0A1W4S4"/>
<protein>
    <recommendedName>
        <fullName evidence="1">DUF559 domain-containing protein</fullName>
    </recommendedName>
</protein>
<gene>
    <name evidence="2" type="ORF">SP5_034_00060</name>
</gene>
<reference evidence="2 3" key="1">
    <citation type="submission" date="2014-11" db="EMBL/GenBank/DDBJ databases">
        <title>Whole genome shotgun sequence of Sphingomonas parapaucimobilis NBRC 15100.</title>
        <authorList>
            <person name="Katano-Makiyama Y."/>
            <person name="Hosoyama A."/>
            <person name="Hashimoto M."/>
            <person name="Hosoyama Y."/>
            <person name="Noguchi M."/>
            <person name="Numata M."/>
            <person name="Tsuchikane K."/>
            <person name="Hirakata S."/>
            <person name="Uohara A."/>
            <person name="Shimodaira J."/>
            <person name="Ohji S."/>
            <person name="Ichikawa N."/>
            <person name="Kimura A."/>
            <person name="Yamazoe A."/>
            <person name="Fujita N."/>
        </authorList>
    </citation>
    <scope>NUCLEOTIDE SEQUENCE [LARGE SCALE GENOMIC DNA]</scope>
    <source>
        <strain evidence="2 3">NBRC 15100</strain>
    </source>
</reference>
<dbReference type="OrthoDB" id="9798754at2"/>
<dbReference type="InterPro" id="IPR047216">
    <property type="entry name" value="Endonuclease_DUF559_bact"/>
</dbReference>